<sequence>MNQNTCSAAGRNHRPYPLGPAAHSFTQRPPRHSSANAAAATLSLHRPVCSSVPCLRRPSVCTGSIGWGSSGDGPGTIFVIKSHLLGPCYSSPRPRHITGCCCGGVSSWRIIAFHRLARAASRRGSIDWAAAPGVESGTISSIITGWYHRLVTASLLRRQRLRRRHRHGGSRPSPTVFRASVTTDHGMRTRAAIDRNHRPYIWCILVHRGYRIHHHSAAALFPVLGRNSSYIHRVSPPCIRRHRSVRMSTCCGIGPGHHVLLDK</sequence>
<evidence type="ECO:0000313" key="2">
    <source>
        <dbReference type="EMBL" id="GBO01426.1"/>
    </source>
</evidence>
<organism evidence="2 3">
    <name type="scientific">Araneus ventricosus</name>
    <name type="common">Orbweaver spider</name>
    <name type="synonym">Epeira ventricosa</name>
    <dbReference type="NCBI Taxonomy" id="182803"/>
    <lineage>
        <taxon>Eukaryota</taxon>
        <taxon>Metazoa</taxon>
        <taxon>Ecdysozoa</taxon>
        <taxon>Arthropoda</taxon>
        <taxon>Chelicerata</taxon>
        <taxon>Arachnida</taxon>
        <taxon>Araneae</taxon>
        <taxon>Araneomorphae</taxon>
        <taxon>Entelegynae</taxon>
        <taxon>Araneoidea</taxon>
        <taxon>Araneidae</taxon>
        <taxon>Araneus</taxon>
    </lineage>
</organism>
<feature type="region of interest" description="Disordered" evidence="1">
    <location>
        <begin position="1"/>
        <end position="37"/>
    </location>
</feature>
<reference evidence="2 3" key="1">
    <citation type="journal article" date="2019" name="Sci. Rep.">
        <title>Orb-weaving spider Araneus ventricosus genome elucidates the spidroin gene catalogue.</title>
        <authorList>
            <person name="Kono N."/>
            <person name="Nakamura H."/>
            <person name="Ohtoshi R."/>
            <person name="Moran D.A.P."/>
            <person name="Shinohara A."/>
            <person name="Yoshida Y."/>
            <person name="Fujiwara M."/>
            <person name="Mori M."/>
            <person name="Tomita M."/>
            <person name="Arakawa K."/>
        </authorList>
    </citation>
    <scope>NUCLEOTIDE SEQUENCE [LARGE SCALE GENOMIC DNA]</scope>
</reference>
<dbReference type="AlphaFoldDB" id="A0A4Y2TQS3"/>
<evidence type="ECO:0000313" key="3">
    <source>
        <dbReference type="Proteomes" id="UP000499080"/>
    </source>
</evidence>
<proteinExistence type="predicted"/>
<dbReference type="Proteomes" id="UP000499080">
    <property type="component" value="Unassembled WGS sequence"/>
</dbReference>
<comment type="caution">
    <text evidence="2">The sequence shown here is derived from an EMBL/GenBank/DDBJ whole genome shotgun (WGS) entry which is preliminary data.</text>
</comment>
<name>A0A4Y2TQS3_ARAVE</name>
<dbReference type="EMBL" id="BGPR01029571">
    <property type="protein sequence ID" value="GBO01426.1"/>
    <property type="molecule type" value="Genomic_DNA"/>
</dbReference>
<accession>A0A4Y2TQS3</accession>
<keyword evidence="3" id="KW-1185">Reference proteome</keyword>
<evidence type="ECO:0000256" key="1">
    <source>
        <dbReference type="SAM" id="MobiDB-lite"/>
    </source>
</evidence>
<protein>
    <submittedName>
        <fullName evidence="2">Uncharacterized protein</fullName>
    </submittedName>
</protein>
<gene>
    <name evidence="2" type="ORF">AVEN_98731_1</name>
</gene>